<evidence type="ECO:0000256" key="5">
    <source>
        <dbReference type="ARBA" id="ARBA00022833"/>
    </source>
</evidence>
<dbReference type="InterPro" id="IPR013087">
    <property type="entry name" value="Znf_C2H2_type"/>
</dbReference>
<dbReference type="InterPro" id="IPR050331">
    <property type="entry name" value="Zinc_finger"/>
</dbReference>
<evidence type="ECO:0000256" key="1">
    <source>
        <dbReference type="ARBA" id="ARBA00004123"/>
    </source>
</evidence>
<proteinExistence type="predicted"/>
<evidence type="ECO:0000259" key="10">
    <source>
        <dbReference type="PROSITE" id="PS50157"/>
    </source>
</evidence>
<dbReference type="Proteomes" id="UP000018467">
    <property type="component" value="Unassembled WGS sequence"/>
</dbReference>
<dbReference type="SUPFAM" id="SSF57667">
    <property type="entry name" value="beta-beta-alpha zinc fingers"/>
    <property type="match status" value="2"/>
</dbReference>
<evidence type="ECO:0000256" key="4">
    <source>
        <dbReference type="ARBA" id="ARBA00022771"/>
    </source>
</evidence>
<dbReference type="InParanoid" id="A0A3B1JNW5"/>
<dbReference type="Gene3D" id="3.30.160.60">
    <property type="entry name" value="Classic Zinc Finger"/>
    <property type="match status" value="3"/>
</dbReference>
<dbReference type="PANTHER" id="PTHR16515:SF58">
    <property type="entry name" value="ZINC FINGER PROTEIN 22"/>
    <property type="match status" value="1"/>
</dbReference>
<dbReference type="GO" id="GO:0008270">
    <property type="term" value="F:zinc ion binding"/>
    <property type="evidence" value="ECO:0007669"/>
    <property type="project" value="UniProtKB-KW"/>
</dbReference>
<feature type="region of interest" description="Disordered" evidence="9">
    <location>
        <begin position="174"/>
        <end position="215"/>
    </location>
</feature>
<dbReference type="OrthoDB" id="3437960at2759"/>
<keyword evidence="6" id="KW-0539">Nucleus</keyword>
<sequence>MSGAEESPGSAVLVAELSLSFRDELAASIQSALGVAVELAVAEVTKLVSQAMRDVRDQMHETLRDNKRLESRLLAAESELRSVHGRLAEAQRQAKAMIRVVDPGCSSANAQERDDSPATDVQDLSPERIAECLADLDRNYGARASREADDGRGDGYEGASSFCEIREDGSVCTQGLNPDLTDQESAGKQRVEATKCEPPDGEDYHSSQGSPSHFNQACVAPVEEPGGSADLMEGSALHEPCMSAPQVAVKLEKPEQCGDPECAPLSEQEEFGSDCLSLAQSRLLDDWRAELQLQNCQADPYTSSGSNALADPSIFPGEIPDLDFLTSPASSQPDPFPSPSRSHREAPSISNQVPNQLFPAHTSGPIQHLCKVCGQSFLRQVDLRKHRTIMHPKTSGVHHRKAPKHNLFPPGRSPYHCSQCGRDFNRMEHLKIHQRIHTGERPYVCTACSACFRHSWALTRHFRIHTGEMPYQCGQCGKTFRNCGGLKFHQRSHARGQVA</sequence>
<dbReference type="FunFam" id="3.30.160.60:FF:000690">
    <property type="entry name" value="Zinc finger protein 354C"/>
    <property type="match status" value="1"/>
</dbReference>
<dbReference type="AlphaFoldDB" id="A0A3B1JNW5"/>
<dbReference type="PANTHER" id="PTHR16515">
    <property type="entry name" value="PR DOMAIN ZINC FINGER PROTEIN"/>
    <property type="match status" value="1"/>
</dbReference>
<feature type="domain" description="C2H2-type" evidence="10">
    <location>
        <begin position="443"/>
        <end position="470"/>
    </location>
</feature>
<dbReference type="KEGG" id="amex:103035059"/>
<feature type="coiled-coil region" evidence="8">
    <location>
        <begin position="52"/>
        <end position="93"/>
    </location>
</feature>
<dbReference type="PROSITE" id="PS00028">
    <property type="entry name" value="ZINC_FINGER_C2H2_1"/>
    <property type="match status" value="4"/>
</dbReference>
<dbReference type="Bgee" id="ENSAMXG00000042581">
    <property type="expression patterns" value="Expressed in ovary and 14 other cell types or tissues"/>
</dbReference>
<dbReference type="OMA" id="SRNSGPH"/>
<protein>
    <submittedName>
        <fullName evidence="11">Zinc finger and SCAN domain-containing protein 21-like</fullName>
    </submittedName>
</protein>
<comment type="subcellular location">
    <subcellularLocation>
        <location evidence="1">Nucleus</location>
    </subcellularLocation>
</comment>
<reference evidence="11" key="3">
    <citation type="submission" date="2025-08" db="UniProtKB">
        <authorList>
            <consortium name="Ensembl"/>
        </authorList>
    </citation>
    <scope>IDENTIFICATION</scope>
</reference>
<dbReference type="Pfam" id="PF13894">
    <property type="entry name" value="zf-C2H2_4"/>
    <property type="match status" value="1"/>
</dbReference>
<evidence type="ECO:0000256" key="2">
    <source>
        <dbReference type="ARBA" id="ARBA00022723"/>
    </source>
</evidence>
<dbReference type="FunFam" id="3.30.160.60:FF:001498">
    <property type="entry name" value="Zinc finger protein 404"/>
    <property type="match status" value="1"/>
</dbReference>
<keyword evidence="8" id="KW-0175">Coiled coil</keyword>
<keyword evidence="5" id="KW-0862">Zinc</keyword>
<dbReference type="SMART" id="SM00355">
    <property type="entry name" value="ZnF_C2H2"/>
    <property type="match status" value="4"/>
</dbReference>
<keyword evidence="12" id="KW-1185">Reference proteome</keyword>
<dbReference type="FunFam" id="3.30.160.60:FF:001290">
    <property type="entry name" value="Zinc finger 45-like"/>
    <property type="match status" value="1"/>
</dbReference>
<reference evidence="11" key="4">
    <citation type="submission" date="2025-09" db="UniProtKB">
        <authorList>
            <consortium name="Ensembl"/>
        </authorList>
    </citation>
    <scope>IDENTIFICATION</scope>
</reference>
<evidence type="ECO:0000256" key="6">
    <source>
        <dbReference type="ARBA" id="ARBA00023242"/>
    </source>
</evidence>
<accession>A0A3B1JNW5</accession>
<feature type="domain" description="C2H2-type" evidence="10">
    <location>
        <begin position="415"/>
        <end position="442"/>
    </location>
</feature>
<keyword evidence="2" id="KW-0479">Metal-binding</keyword>
<dbReference type="PROSITE" id="PS50157">
    <property type="entry name" value="ZINC_FINGER_C2H2_2"/>
    <property type="match status" value="4"/>
</dbReference>
<feature type="region of interest" description="Disordered" evidence="9">
    <location>
        <begin position="106"/>
        <end position="126"/>
    </location>
</feature>
<evidence type="ECO:0000256" key="7">
    <source>
        <dbReference type="PROSITE-ProRule" id="PRU00042"/>
    </source>
</evidence>
<evidence type="ECO:0000256" key="3">
    <source>
        <dbReference type="ARBA" id="ARBA00022737"/>
    </source>
</evidence>
<reference evidence="12" key="2">
    <citation type="journal article" date="2014" name="Nat. Commun.">
        <title>The cavefish genome reveals candidate genes for eye loss.</title>
        <authorList>
            <person name="McGaugh S.E."/>
            <person name="Gross J.B."/>
            <person name="Aken B."/>
            <person name="Blin M."/>
            <person name="Borowsky R."/>
            <person name="Chalopin D."/>
            <person name="Hinaux H."/>
            <person name="Jeffery W.R."/>
            <person name="Keene A."/>
            <person name="Ma L."/>
            <person name="Minx P."/>
            <person name="Murphy D."/>
            <person name="O'Quin K.E."/>
            <person name="Retaux S."/>
            <person name="Rohner N."/>
            <person name="Searle S.M."/>
            <person name="Stahl B.A."/>
            <person name="Tabin C."/>
            <person name="Volff J.N."/>
            <person name="Yoshizawa M."/>
            <person name="Warren W.C."/>
        </authorList>
    </citation>
    <scope>NUCLEOTIDE SEQUENCE [LARGE SCALE GENOMIC DNA]</scope>
    <source>
        <strain evidence="12">female</strain>
    </source>
</reference>
<name>A0A3B1JNW5_ASTMX</name>
<feature type="compositionally biased region" description="Basic and acidic residues" evidence="9">
    <location>
        <begin position="185"/>
        <end position="205"/>
    </location>
</feature>
<dbReference type="FunCoup" id="A0A3B1JNW5">
    <property type="interactions" value="2"/>
</dbReference>
<keyword evidence="3" id="KW-0677">Repeat</keyword>
<dbReference type="GeneID" id="103035059"/>
<dbReference type="Ensembl" id="ENSAMXT00000048915.1">
    <property type="protein sequence ID" value="ENSAMXP00000044067.1"/>
    <property type="gene ID" value="ENSAMXG00000042581.1"/>
</dbReference>
<feature type="domain" description="C2H2-type" evidence="10">
    <location>
        <begin position="471"/>
        <end position="498"/>
    </location>
</feature>
<evidence type="ECO:0000256" key="9">
    <source>
        <dbReference type="SAM" id="MobiDB-lite"/>
    </source>
</evidence>
<dbReference type="InterPro" id="IPR036236">
    <property type="entry name" value="Znf_C2H2_sf"/>
</dbReference>
<dbReference type="RefSeq" id="XP_007258160.1">
    <property type="nucleotide sequence ID" value="XM_007258098.4"/>
</dbReference>
<evidence type="ECO:0000313" key="12">
    <source>
        <dbReference type="Proteomes" id="UP000018467"/>
    </source>
</evidence>
<feature type="domain" description="C2H2-type" evidence="10">
    <location>
        <begin position="368"/>
        <end position="391"/>
    </location>
</feature>
<feature type="region of interest" description="Disordered" evidence="9">
    <location>
        <begin position="320"/>
        <end position="356"/>
    </location>
</feature>
<keyword evidence="4 7" id="KW-0863">Zinc-finger</keyword>
<evidence type="ECO:0000256" key="8">
    <source>
        <dbReference type="SAM" id="Coils"/>
    </source>
</evidence>
<dbReference type="GO" id="GO:0010468">
    <property type="term" value="P:regulation of gene expression"/>
    <property type="evidence" value="ECO:0007669"/>
    <property type="project" value="TreeGrafter"/>
</dbReference>
<dbReference type="GO" id="GO:0005634">
    <property type="term" value="C:nucleus"/>
    <property type="evidence" value="ECO:0007669"/>
    <property type="project" value="UniProtKB-SubCell"/>
</dbReference>
<organism evidence="11 12">
    <name type="scientific">Astyanax mexicanus</name>
    <name type="common">Blind cave fish</name>
    <name type="synonym">Astyanax fasciatus mexicanus</name>
    <dbReference type="NCBI Taxonomy" id="7994"/>
    <lineage>
        <taxon>Eukaryota</taxon>
        <taxon>Metazoa</taxon>
        <taxon>Chordata</taxon>
        <taxon>Craniata</taxon>
        <taxon>Vertebrata</taxon>
        <taxon>Euteleostomi</taxon>
        <taxon>Actinopterygii</taxon>
        <taxon>Neopterygii</taxon>
        <taxon>Teleostei</taxon>
        <taxon>Ostariophysi</taxon>
        <taxon>Characiformes</taxon>
        <taxon>Characoidei</taxon>
        <taxon>Acestrorhamphidae</taxon>
        <taxon>Acestrorhamphinae</taxon>
        <taxon>Astyanax</taxon>
    </lineage>
</organism>
<reference evidence="12" key="1">
    <citation type="submission" date="2013-03" db="EMBL/GenBank/DDBJ databases">
        <authorList>
            <person name="Jeffery W."/>
            <person name="Warren W."/>
            <person name="Wilson R.K."/>
        </authorList>
    </citation>
    <scope>NUCLEOTIDE SEQUENCE</scope>
    <source>
        <strain evidence="12">female</strain>
    </source>
</reference>
<dbReference type="GeneTree" id="ENSGT01150000286958"/>
<feature type="compositionally biased region" description="Polar residues" evidence="9">
    <location>
        <begin position="206"/>
        <end position="215"/>
    </location>
</feature>
<dbReference type="Pfam" id="PF00096">
    <property type="entry name" value="zf-C2H2"/>
    <property type="match status" value="1"/>
</dbReference>
<evidence type="ECO:0000313" key="11">
    <source>
        <dbReference type="Ensembl" id="ENSAMXP00000044067.1"/>
    </source>
</evidence>